<dbReference type="Gene3D" id="3.90.320.10">
    <property type="match status" value="1"/>
</dbReference>
<dbReference type="Gene3D" id="1.10.10.160">
    <property type="match status" value="1"/>
</dbReference>
<evidence type="ECO:0000256" key="12">
    <source>
        <dbReference type="ARBA" id="ARBA00034617"/>
    </source>
</evidence>
<evidence type="ECO:0000313" key="19">
    <source>
        <dbReference type="EMBL" id="ACV08375.1"/>
    </source>
</evidence>
<dbReference type="Gene3D" id="3.40.50.300">
    <property type="entry name" value="P-loop containing nucleotide triphosphate hydrolases"/>
    <property type="match status" value="2"/>
</dbReference>
<feature type="domain" description="UvrD-like helicase C-terminal" evidence="18">
    <location>
        <begin position="337"/>
        <end position="640"/>
    </location>
</feature>
<accession>C7R1Q7</accession>
<keyword evidence="10" id="KW-0234">DNA repair</keyword>
<dbReference type="EC" id="5.6.2.4" evidence="13"/>
<dbReference type="Pfam" id="PF13361">
    <property type="entry name" value="UvrD_C"/>
    <property type="match status" value="1"/>
</dbReference>
<dbReference type="eggNOG" id="COG0210">
    <property type="taxonomic scope" value="Bacteria"/>
</dbReference>
<dbReference type="OrthoDB" id="5240387at2"/>
<keyword evidence="5 15" id="KW-0378">Hydrolase</keyword>
<dbReference type="InterPro" id="IPR013986">
    <property type="entry name" value="DExx_box_DNA_helicase_dom_sf"/>
</dbReference>
<organism evidence="19 20">
    <name type="scientific">Jonesia denitrificans (strain ATCC 14870 / DSM 20603 / BCRC 15368 / CIP 55.134 / JCM 11481 / NBRC 15587 / NCTC 10816 / Prevot 55134)</name>
    <name type="common">Listeria denitrificans</name>
    <dbReference type="NCBI Taxonomy" id="471856"/>
    <lineage>
        <taxon>Bacteria</taxon>
        <taxon>Bacillati</taxon>
        <taxon>Actinomycetota</taxon>
        <taxon>Actinomycetes</taxon>
        <taxon>Micrococcales</taxon>
        <taxon>Jonesiaceae</taxon>
        <taxon>Jonesia</taxon>
    </lineage>
</organism>
<dbReference type="InterPro" id="IPR014017">
    <property type="entry name" value="DNA_helicase_UvrD-like_C"/>
</dbReference>
<dbReference type="InterPro" id="IPR027417">
    <property type="entry name" value="P-loop_NTPase"/>
</dbReference>
<keyword evidence="3 15" id="KW-0547">Nucleotide-binding</keyword>
<dbReference type="PROSITE" id="PS51217">
    <property type="entry name" value="UVRD_HELICASE_CTER"/>
    <property type="match status" value="1"/>
</dbReference>
<name>C7R1Q7_JONDD</name>
<evidence type="ECO:0000259" key="17">
    <source>
        <dbReference type="PROSITE" id="PS51198"/>
    </source>
</evidence>
<evidence type="ECO:0000256" key="13">
    <source>
        <dbReference type="ARBA" id="ARBA00034808"/>
    </source>
</evidence>
<dbReference type="EMBL" id="CP001706">
    <property type="protein sequence ID" value="ACV08375.1"/>
    <property type="molecule type" value="Genomic_DNA"/>
</dbReference>
<dbReference type="Proteomes" id="UP000000628">
    <property type="component" value="Chromosome"/>
</dbReference>
<protein>
    <recommendedName>
        <fullName evidence="13">DNA 3'-5' helicase</fullName>
        <ecNumber evidence="13">5.6.2.4</ecNumber>
    </recommendedName>
</protein>
<keyword evidence="2" id="KW-0540">Nuclease</keyword>
<sequence length="1059" mass="115118">MGVDTPLDPSQRAFLDAYENTNNNLVLVGAPGSGKTHTMVELVRHAVHRGVSTERVLVLAATRHLASVLRTRITQVIDVPVRGAIARTAPALAYSLLSAHAAAQSQPLPRLITGPEQDHLLAQILAGHAQGLVPAPAWPPSVPPQTLSLRGFRDELRDLFMRVAEHGLTSGELFELGQRHERPDWCAAAQVLAEYDTVVELSSMQPDVGRRDDPARIVSSAADILSHWDTGGRPTYDLVIVDDAQEMTAATVALLQVLHRDGARIVMAGDPDMTVQGFRGASPRHLNQATFPRTAPGGFAAERLTLSTVWRSHPAVRERVREVTSAIASAGIVAHRRATSRHVNRAQDPQASPPDEKPTTVSRTQPGVEAHLAPSIHVETSAIVNTLRHWHIDEAIAWSSMAVIARSTAHLQRIRRALERAQVPVTVLGTDVALRDEPAVRGLLDVLALARDDTIDLDLVLRVLQGVYGGLDSLGIRQLRRHLRSAELRQDGARTSDELLIDLMATIRDHGHHDIPPHHVAAAAIGRLTAMIQAACTVMQGHTHDAQTALWAVWDAAQVAPTWRHIALSDSPASGRAHDDLDAVMALFRSAETHVDRMPDPSVESFIAFIEAQDLPADSLAIRNQSDHVVSLLTPQAAAGRQWQRVIITALQDGIWPNLTLRDSLLGSLHLVDILTGRASEDGGPRDSAARTDILHDELRSFALSLSRAQEHVMLTAVDDDEQSPSPFLHLAAPQPRPITLGDESGPLDMRSVTTAARAALHQALLREDAEQAHQLASLLAAMEPHTPASDPHTWYQAHPVSTTLPLFHELTTLPLSPSRVDVAQTCSLRWALETSGGQPASGLSQSVGTLIHDVAAHAPMGTITQFTQLLDERWDQLNLPPGWPAQRLRSQAQTMVGKLAQYTSMVRDDVVEVLVEHPFTVEIAGARISGSIDRVEILRSGDARIVDLKTGRTAPTQADTQVNPQLGIYQLAVLHGAVPGVEHTHGADLLYIATPTKKPTTRHQPPLTEPDNNWVTTLIEDTVTTMRSASMTAHRNRLCDQCPVRTSCPLHTDGRHLS</sequence>
<evidence type="ECO:0000256" key="7">
    <source>
        <dbReference type="ARBA" id="ARBA00022839"/>
    </source>
</evidence>
<dbReference type="KEGG" id="jde:Jden_0711"/>
<keyword evidence="8 15" id="KW-0067">ATP-binding</keyword>
<feature type="binding site" evidence="15">
    <location>
        <begin position="29"/>
        <end position="36"/>
    </location>
    <ligand>
        <name>ATP</name>
        <dbReference type="ChEBI" id="CHEBI:30616"/>
    </ligand>
</feature>
<evidence type="ECO:0000256" key="1">
    <source>
        <dbReference type="ARBA" id="ARBA00009922"/>
    </source>
</evidence>
<keyword evidence="7" id="KW-0269">Exonuclease</keyword>
<dbReference type="GO" id="GO:0033202">
    <property type="term" value="C:DNA helicase complex"/>
    <property type="evidence" value="ECO:0007669"/>
    <property type="project" value="TreeGrafter"/>
</dbReference>
<dbReference type="eggNOG" id="COG2887">
    <property type="taxonomic scope" value="Bacteria"/>
</dbReference>
<keyword evidence="11" id="KW-0413">Isomerase</keyword>
<dbReference type="PANTHER" id="PTHR11070">
    <property type="entry name" value="UVRD / RECB / PCRA DNA HELICASE FAMILY MEMBER"/>
    <property type="match status" value="1"/>
</dbReference>
<dbReference type="Gene3D" id="1.10.486.10">
    <property type="entry name" value="PCRA, domain 4"/>
    <property type="match status" value="1"/>
</dbReference>
<evidence type="ECO:0000256" key="3">
    <source>
        <dbReference type="ARBA" id="ARBA00022741"/>
    </source>
</evidence>
<dbReference type="STRING" id="471856.Jden_0711"/>
<evidence type="ECO:0000256" key="5">
    <source>
        <dbReference type="ARBA" id="ARBA00022801"/>
    </source>
</evidence>
<evidence type="ECO:0000259" key="18">
    <source>
        <dbReference type="PROSITE" id="PS51217"/>
    </source>
</evidence>
<dbReference type="PROSITE" id="PS51198">
    <property type="entry name" value="UVRD_HELICASE_ATP_BIND"/>
    <property type="match status" value="1"/>
</dbReference>
<evidence type="ECO:0000256" key="16">
    <source>
        <dbReference type="SAM" id="MobiDB-lite"/>
    </source>
</evidence>
<evidence type="ECO:0000256" key="15">
    <source>
        <dbReference type="PROSITE-ProRule" id="PRU00560"/>
    </source>
</evidence>
<dbReference type="InterPro" id="IPR014016">
    <property type="entry name" value="UvrD-like_ATP-bd"/>
</dbReference>
<feature type="compositionally biased region" description="Basic residues" evidence="16">
    <location>
        <begin position="334"/>
        <end position="344"/>
    </location>
</feature>
<feature type="domain" description="UvrD-like helicase ATP-binding" evidence="17">
    <location>
        <begin position="8"/>
        <end position="313"/>
    </location>
</feature>
<comment type="similarity">
    <text evidence="1">Belongs to the helicase family. UvrD subfamily.</text>
</comment>
<dbReference type="PANTHER" id="PTHR11070:SF59">
    <property type="entry name" value="DNA 3'-5' HELICASE"/>
    <property type="match status" value="1"/>
</dbReference>
<comment type="catalytic activity">
    <reaction evidence="12">
        <text>Couples ATP hydrolysis with the unwinding of duplex DNA by translocating in the 3'-5' direction.</text>
        <dbReference type="EC" id="5.6.2.4"/>
    </reaction>
</comment>
<dbReference type="GO" id="GO:0005524">
    <property type="term" value="F:ATP binding"/>
    <property type="evidence" value="ECO:0007669"/>
    <property type="project" value="UniProtKB-UniRule"/>
</dbReference>
<evidence type="ECO:0000256" key="9">
    <source>
        <dbReference type="ARBA" id="ARBA00023125"/>
    </source>
</evidence>
<reference evidence="19 20" key="1">
    <citation type="journal article" date="2009" name="Stand. Genomic Sci.">
        <title>Complete genome sequence of Jonesia denitrificans type strain (Prevot 55134).</title>
        <authorList>
            <person name="Pukall R."/>
            <person name="Gehrich-Schroter G."/>
            <person name="Lapidus A."/>
            <person name="Nolan M."/>
            <person name="Glavina Del Rio T."/>
            <person name="Lucas S."/>
            <person name="Chen F."/>
            <person name="Tice H."/>
            <person name="Pitluck S."/>
            <person name="Cheng J.F."/>
            <person name="Copeland A."/>
            <person name="Saunders E."/>
            <person name="Brettin T."/>
            <person name="Detter J.C."/>
            <person name="Bruce D."/>
            <person name="Goodwin L."/>
            <person name="Pati A."/>
            <person name="Ivanova N."/>
            <person name="Mavromatis K."/>
            <person name="Ovchinnikova G."/>
            <person name="Chen A."/>
            <person name="Palaniappan K."/>
            <person name="Land M."/>
            <person name="Hauser L."/>
            <person name="Chang Y.J."/>
            <person name="Jeffries C.D."/>
            <person name="Chain P."/>
            <person name="Goker M."/>
            <person name="Bristow J."/>
            <person name="Eisen J.A."/>
            <person name="Markowitz V."/>
            <person name="Hugenholtz P."/>
            <person name="Kyrpides N.C."/>
            <person name="Klenk H.P."/>
            <person name="Han C."/>
        </authorList>
    </citation>
    <scope>NUCLEOTIDE SEQUENCE [LARGE SCALE GENOMIC DNA]</scope>
    <source>
        <strain evidence="20">ATCC 14870 / DSM 20603 / BCRC 15368 / CIP 55.134 / JCM 11481 / NBRC 15587 / NCTC 10816 / Prevot 55134</strain>
    </source>
</reference>
<gene>
    <name evidence="19" type="ordered locus">Jden_0711</name>
</gene>
<dbReference type="GO" id="GO:0000725">
    <property type="term" value="P:recombinational repair"/>
    <property type="evidence" value="ECO:0007669"/>
    <property type="project" value="TreeGrafter"/>
</dbReference>
<evidence type="ECO:0000313" key="20">
    <source>
        <dbReference type="Proteomes" id="UP000000628"/>
    </source>
</evidence>
<dbReference type="SUPFAM" id="SSF52540">
    <property type="entry name" value="P-loop containing nucleoside triphosphate hydrolases"/>
    <property type="match status" value="1"/>
</dbReference>
<dbReference type="Pfam" id="PF12705">
    <property type="entry name" value="PDDEXK_1"/>
    <property type="match status" value="1"/>
</dbReference>
<dbReference type="HOGENOM" id="CLU_004900_0_0_11"/>
<evidence type="ECO:0000256" key="6">
    <source>
        <dbReference type="ARBA" id="ARBA00022806"/>
    </source>
</evidence>
<keyword evidence="9" id="KW-0238">DNA-binding</keyword>
<evidence type="ECO:0000256" key="2">
    <source>
        <dbReference type="ARBA" id="ARBA00022722"/>
    </source>
</evidence>
<keyword evidence="6 15" id="KW-0347">Helicase</keyword>
<evidence type="ECO:0000256" key="8">
    <source>
        <dbReference type="ARBA" id="ARBA00022840"/>
    </source>
</evidence>
<feature type="region of interest" description="Disordered" evidence="16">
    <location>
        <begin position="334"/>
        <end position="363"/>
    </location>
</feature>
<keyword evidence="4" id="KW-0227">DNA damage</keyword>
<proteinExistence type="inferred from homology"/>
<dbReference type="GO" id="GO:0003677">
    <property type="term" value="F:DNA binding"/>
    <property type="evidence" value="ECO:0007669"/>
    <property type="project" value="UniProtKB-KW"/>
</dbReference>
<dbReference type="AlphaFoldDB" id="C7R1Q7"/>
<dbReference type="GO" id="GO:0005829">
    <property type="term" value="C:cytosol"/>
    <property type="evidence" value="ECO:0007669"/>
    <property type="project" value="TreeGrafter"/>
</dbReference>
<dbReference type="InterPro" id="IPR011604">
    <property type="entry name" value="PDDEXK-like_dom_sf"/>
</dbReference>
<dbReference type="Pfam" id="PF00580">
    <property type="entry name" value="UvrD-helicase"/>
    <property type="match status" value="1"/>
</dbReference>
<dbReference type="GO" id="GO:0004527">
    <property type="term" value="F:exonuclease activity"/>
    <property type="evidence" value="ECO:0007669"/>
    <property type="project" value="UniProtKB-KW"/>
</dbReference>
<evidence type="ECO:0000256" key="14">
    <source>
        <dbReference type="ARBA" id="ARBA00048988"/>
    </source>
</evidence>
<dbReference type="InterPro" id="IPR038726">
    <property type="entry name" value="PDDEXK_AddAB-type"/>
</dbReference>
<dbReference type="InterPro" id="IPR000212">
    <property type="entry name" value="DNA_helicase_UvrD/REP"/>
</dbReference>
<evidence type="ECO:0000256" key="4">
    <source>
        <dbReference type="ARBA" id="ARBA00022763"/>
    </source>
</evidence>
<evidence type="ECO:0000256" key="11">
    <source>
        <dbReference type="ARBA" id="ARBA00023235"/>
    </source>
</evidence>
<comment type="catalytic activity">
    <reaction evidence="14">
        <text>ATP + H2O = ADP + phosphate + H(+)</text>
        <dbReference type="Rhea" id="RHEA:13065"/>
        <dbReference type="ChEBI" id="CHEBI:15377"/>
        <dbReference type="ChEBI" id="CHEBI:15378"/>
        <dbReference type="ChEBI" id="CHEBI:30616"/>
        <dbReference type="ChEBI" id="CHEBI:43474"/>
        <dbReference type="ChEBI" id="CHEBI:456216"/>
        <dbReference type="EC" id="5.6.2.4"/>
    </reaction>
</comment>
<evidence type="ECO:0000256" key="10">
    <source>
        <dbReference type="ARBA" id="ARBA00023204"/>
    </source>
</evidence>
<dbReference type="GO" id="GO:0043138">
    <property type="term" value="F:3'-5' DNA helicase activity"/>
    <property type="evidence" value="ECO:0007669"/>
    <property type="project" value="UniProtKB-EC"/>
</dbReference>
<keyword evidence="20" id="KW-1185">Reference proteome</keyword>